<dbReference type="Pfam" id="PF05899">
    <property type="entry name" value="Cupin_3"/>
    <property type="match status" value="1"/>
</dbReference>
<dbReference type="InterPro" id="IPR011051">
    <property type="entry name" value="RmlC_Cupin_sf"/>
</dbReference>
<evidence type="ECO:0000259" key="2">
    <source>
        <dbReference type="Pfam" id="PF05899"/>
    </source>
</evidence>
<dbReference type="PANTHER" id="PTHR40943">
    <property type="entry name" value="CYTOPLASMIC PROTEIN-RELATED"/>
    <property type="match status" value="1"/>
</dbReference>
<dbReference type="EMBL" id="SGNY01000013">
    <property type="protein sequence ID" value="TRA95283.1"/>
    <property type="molecule type" value="Genomic_DNA"/>
</dbReference>
<evidence type="ECO:0000256" key="1">
    <source>
        <dbReference type="SAM" id="MobiDB-lite"/>
    </source>
</evidence>
<dbReference type="PANTHER" id="PTHR40943:SF1">
    <property type="entry name" value="CYTOPLASMIC PROTEIN"/>
    <property type="match status" value="1"/>
</dbReference>
<dbReference type="InterPro" id="IPR014710">
    <property type="entry name" value="RmlC-like_jellyroll"/>
</dbReference>
<reference evidence="3 4" key="1">
    <citation type="journal article" date="2019" name="Appl. Microbiol. Biotechnol.">
        <title>Differential efficiency of wild type rhizogenic strains for rol gene transformation of plants.</title>
        <authorList>
            <person name="Desmet S."/>
            <person name="De Keyser E."/>
            <person name="Van Vaerenbergh J."/>
            <person name="Baeyen S."/>
            <person name="Van Huylenbroeck J."/>
            <person name="Geelen D."/>
            <person name="Dhooghe E."/>
        </authorList>
    </citation>
    <scope>NUCLEOTIDE SEQUENCE [LARGE SCALE GENOMIC DNA]</scope>
    <source>
        <strain evidence="3 4">GBBC3284</strain>
    </source>
</reference>
<dbReference type="AlphaFoldDB" id="A0A546X3E7"/>
<dbReference type="Proteomes" id="UP000315434">
    <property type="component" value="Unassembled WGS sequence"/>
</dbReference>
<comment type="caution">
    <text evidence="3">The sequence shown here is derived from an EMBL/GenBank/DDBJ whole genome shotgun (WGS) entry which is preliminary data.</text>
</comment>
<feature type="domain" description="(S)-ureidoglycine aminohydrolase cupin" evidence="2">
    <location>
        <begin position="42"/>
        <end position="113"/>
    </location>
</feature>
<dbReference type="SUPFAM" id="SSF51182">
    <property type="entry name" value="RmlC-like cupins"/>
    <property type="match status" value="1"/>
</dbReference>
<protein>
    <submittedName>
        <fullName evidence="3">DUF861 domain-containing protein</fullName>
    </submittedName>
</protein>
<gene>
    <name evidence="3" type="ORF">EXN68_25835</name>
</gene>
<name>A0A546X3E7_RHIRH</name>
<accession>A0A546X3E7</accession>
<evidence type="ECO:0000313" key="3">
    <source>
        <dbReference type="EMBL" id="TRA95283.1"/>
    </source>
</evidence>
<dbReference type="RefSeq" id="WP_142843462.1">
    <property type="nucleotide sequence ID" value="NZ_SGNY01000013.1"/>
</dbReference>
<dbReference type="Gene3D" id="2.60.120.10">
    <property type="entry name" value="Jelly Rolls"/>
    <property type="match status" value="1"/>
</dbReference>
<feature type="region of interest" description="Disordered" evidence="1">
    <location>
        <begin position="1"/>
        <end position="31"/>
    </location>
</feature>
<evidence type="ECO:0000313" key="4">
    <source>
        <dbReference type="Proteomes" id="UP000315434"/>
    </source>
</evidence>
<dbReference type="CDD" id="cd02227">
    <property type="entry name" value="cupin_TM1112-like"/>
    <property type="match status" value="1"/>
</dbReference>
<dbReference type="OrthoDB" id="9799053at2"/>
<organism evidence="3 4">
    <name type="scientific">Rhizobium rhizogenes</name>
    <name type="common">Agrobacterium rhizogenes</name>
    <dbReference type="NCBI Taxonomy" id="359"/>
    <lineage>
        <taxon>Bacteria</taxon>
        <taxon>Pseudomonadati</taxon>
        <taxon>Pseudomonadota</taxon>
        <taxon>Alphaproteobacteria</taxon>
        <taxon>Hyphomicrobiales</taxon>
        <taxon>Rhizobiaceae</taxon>
        <taxon>Rhizobium/Agrobacterium group</taxon>
        <taxon>Rhizobium</taxon>
    </lineage>
</organism>
<sequence length="116" mass="12413">MTAMTILKSNEVEEGHLPSAGQRPGADSGDPQLGVLRIAPNAMGNVGIWECQPGGWPVRNRADTEVGYILAGVATLTDASTGITTKITAGDLFVLPKGWTGRWDVIETIRKVYTIY</sequence>
<proteinExistence type="predicted"/>
<dbReference type="InterPro" id="IPR008579">
    <property type="entry name" value="UGlyAH_Cupin_dom"/>
</dbReference>